<accession>A0A183G065</accession>
<evidence type="ECO:0000313" key="1">
    <source>
        <dbReference type="EMBL" id="VDO99676.1"/>
    </source>
</evidence>
<protein>
    <submittedName>
        <fullName evidence="3">Transposase</fullName>
    </submittedName>
</protein>
<dbReference type="WBParaSite" id="HPBE_0001445401-mRNA-1">
    <property type="protein sequence ID" value="HPBE_0001445401-mRNA-1"/>
    <property type="gene ID" value="HPBE_0001445401"/>
</dbReference>
<dbReference type="Proteomes" id="UP000050761">
    <property type="component" value="Unassembled WGS sequence"/>
</dbReference>
<reference evidence="3" key="2">
    <citation type="submission" date="2019-09" db="UniProtKB">
        <authorList>
            <consortium name="WormBaseParasite"/>
        </authorList>
    </citation>
    <scope>IDENTIFICATION</scope>
</reference>
<keyword evidence="2" id="KW-1185">Reference proteome</keyword>
<evidence type="ECO:0000313" key="3">
    <source>
        <dbReference type="WBParaSite" id="HPBE_0001445401-mRNA-1"/>
    </source>
</evidence>
<dbReference type="EMBL" id="UZAH01028368">
    <property type="protein sequence ID" value="VDO99676.1"/>
    <property type="molecule type" value="Genomic_DNA"/>
</dbReference>
<name>A0A183G065_HELPZ</name>
<organism evidence="2 3">
    <name type="scientific">Heligmosomoides polygyrus</name>
    <name type="common">Parasitic roundworm</name>
    <dbReference type="NCBI Taxonomy" id="6339"/>
    <lineage>
        <taxon>Eukaryota</taxon>
        <taxon>Metazoa</taxon>
        <taxon>Ecdysozoa</taxon>
        <taxon>Nematoda</taxon>
        <taxon>Chromadorea</taxon>
        <taxon>Rhabditida</taxon>
        <taxon>Rhabditina</taxon>
        <taxon>Rhabditomorpha</taxon>
        <taxon>Strongyloidea</taxon>
        <taxon>Heligmosomidae</taxon>
        <taxon>Heligmosomoides</taxon>
    </lineage>
</organism>
<sequence length="92" mass="10023">MIDAETRVDDGIDAGALFDILERCYRDPDGGAISKKCSETHFSIASSLCIGQVPLRRGTDGSLVKKAKVDSAQPRKLVRQNAHLPWNPARST</sequence>
<dbReference type="AlphaFoldDB" id="A0A183G065"/>
<accession>A0A3P7ZCQ3</accession>
<evidence type="ECO:0000313" key="2">
    <source>
        <dbReference type="Proteomes" id="UP000050761"/>
    </source>
</evidence>
<reference evidence="1 2" key="1">
    <citation type="submission" date="2018-11" db="EMBL/GenBank/DDBJ databases">
        <authorList>
            <consortium name="Pathogen Informatics"/>
        </authorList>
    </citation>
    <scope>NUCLEOTIDE SEQUENCE [LARGE SCALE GENOMIC DNA]</scope>
</reference>
<proteinExistence type="predicted"/>
<gene>
    <name evidence="1" type="ORF">HPBE_LOCUS14455</name>
</gene>